<proteinExistence type="predicted"/>
<protein>
    <submittedName>
        <fullName evidence="1">Uncharacterized protein</fullName>
    </submittedName>
</protein>
<organism evidence="1 2">
    <name type="scientific">Punica granatum</name>
    <name type="common">Pomegranate</name>
    <dbReference type="NCBI Taxonomy" id="22663"/>
    <lineage>
        <taxon>Eukaryota</taxon>
        <taxon>Viridiplantae</taxon>
        <taxon>Streptophyta</taxon>
        <taxon>Embryophyta</taxon>
        <taxon>Tracheophyta</taxon>
        <taxon>Spermatophyta</taxon>
        <taxon>Magnoliopsida</taxon>
        <taxon>eudicotyledons</taxon>
        <taxon>Gunneridae</taxon>
        <taxon>Pentapetalae</taxon>
        <taxon>rosids</taxon>
        <taxon>malvids</taxon>
        <taxon>Myrtales</taxon>
        <taxon>Lythraceae</taxon>
        <taxon>Punica</taxon>
    </lineage>
</organism>
<gene>
    <name evidence="1" type="ORF">CRG98_000591</name>
</gene>
<evidence type="ECO:0000313" key="1">
    <source>
        <dbReference type="EMBL" id="PKI79018.1"/>
    </source>
</evidence>
<dbReference type="AlphaFoldDB" id="A0A2I0LEB2"/>
<comment type="caution">
    <text evidence="1">The sequence shown here is derived from an EMBL/GenBank/DDBJ whole genome shotgun (WGS) entry which is preliminary data.</text>
</comment>
<dbReference type="PANTHER" id="PTHR37610">
    <property type="entry name" value="CCHC-TYPE DOMAIN-CONTAINING PROTEIN"/>
    <property type="match status" value="1"/>
</dbReference>
<accession>A0A2I0LEB2</accession>
<sequence length="91" mass="10600">MLAALKAKSKLPFIQGTLEKPEEDDPLRERWESTIAGAPDAKLLWDDRNGRYSQGHQSRIYQIKSEICLLKQEVRSIRVIYGKMKVLWDEL</sequence>
<evidence type="ECO:0000313" key="2">
    <source>
        <dbReference type="Proteomes" id="UP000233551"/>
    </source>
</evidence>
<keyword evidence="2" id="KW-1185">Reference proteome</keyword>
<reference evidence="1 2" key="1">
    <citation type="submission" date="2017-11" db="EMBL/GenBank/DDBJ databases">
        <title>De-novo sequencing of pomegranate (Punica granatum L.) genome.</title>
        <authorList>
            <person name="Akparov Z."/>
            <person name="Amiraslanov A."/>
            <person name="Hajiyeva S."/>
            <person name="Abbasov M."/>
            <person name="Kaur K."/>
            <person name="Hamwieh A."/>
            <person name="Solovyev V."/>
            <person name="Salamov A."/>
            <person name="Braich B."/>
            <person name="Kosarev P."/>
            <person name="Mahmoud A."/>
            <person name="Hajiyev E."/>
            <person name="Babayeva S."/>
            <person name="Izzatullayeva V."/>
            <person name="Mammadov A."/>
            <person name="Mammadov A."/>
            <person name="Sharifova S."/>
            <person name="Ojaghi J."/>
            <person name="Eynullazada K."/>
            <person name="Bayramov B."/>
            <person name="Abdulazimova A."/>
            <person name="Shahmuradov I."/>
        </authorList>
    </citation>
    <scope>NUCLEOTIDE SEQUENCE [LARGE SCALE GENOMIC DNA]</scope>
    <source>
        <strain evidence="2">cv. AG2017</strain>
        <tissue evidence="1">Leaf</tissue>
    </source>
</reference>
<name>A0A2I0LEB2_PUNGR</name>
<dbReference type="Proteomes" id="UP000233551">
    <property type="component" value="Unassembled WGS sequence"/>
</dbReference>
<dbReference type="EMBL" id="PGOL01000021">
    <property type="protein sequence ID" value="PKI79018.1"/>
    <property type="molecule type" value="Genomic_DNA"/>
</dbReference>
<dbReference type="PANTHER" id="PTHR37610:SF40">
    <property type="entry name" value="OS01G0909600 PROTEIN"/>
    <property type="match status" value="1"/>
</dbReference>